<name>A0A8K0G7B1_IGNLU</name>
<dbReference type="Proteomes" id="UP000801492">
    <property type="component" value="Unassembled WGS sequence"/>
</dbReference>
<evidence type="ECO:0000313" key="2">
    <source>
        <dbReference type="Proteomes" id="UP000801492"/>
    </source>
</evidence>
<protein>
    <submittedName>
        <fullName evidence="1">Uncharacterized protein</fullName>
    </submittedName>
</protein>
<keyword evidence="2" id="KW-1185">Reference proteome</keyword>
<reference evidence="1" key="1">
    <citation type="submission" date="2019-08" db="EMBL/GenBank/DDBJ databases">
        <title>The genome of the North American firefly Photinus pyralis.</title>
        <authorList>
            <consortium name="Photinus pyralis genome working group"/>
            <person name="Fallon T.R."/>
            <person name="Sander Lower S.E."/>
            <person name="Weng J.-K."/>
        </authorList>
    </citation>
    <scope>NUCLEOTIDE SEQUENCE</scope>
    <source>
        <strain evidence="1">TRF0915ILg1</strain>
        <tissue evidence="1">Whole body</tissue>
    </source>
</reference>
<organism evidence="1 2">
    <name type="scientific">Ignelater luminosus</name>
    <name type="common">Cucubano</name>
    <name type="synonym">Pyrophorus luminosus</name>
    <dbReference type="NCBI Taxonomy" id="2038154"/>
    <lineage>
        <taxon>Eukaryota</taxon>
        <taxon>Metazoa</taxon>
        <taxon>Ecdysozoa</taxon>
        <taxon>Arthropoda</taxon>
        <taxon>Hexapoda</taxon>
        <taxon>Insecta</taxon>
        <taxon>Pterygota</taxon>
        <taxon>Neoptera</taxon>
        <taxon>Endopterygota</taxon>
        <taxon>Coleoptera</taxon>
        <taxon>Polyphaga</taxon>
        <taxon>Elateriformia</taxon>
        <taxon>Elateroidea</taxon>
        <taxon>Elateridae</taxon>
        <taxon>Agrypninae</taxon>
        <taxon>Pyrophorini</taxon>
        <taxon>Ignelater</taxon>
    </lineage>
</organism>
<dbReference type="OrthoDB" id="2016582at2759"/>
<proteinExistence type="predicted"/>
<comment type="caution">
    <text evidence="1">The sequence shown here is derived from an EMBL/GenBank/DDBJ whole genome shotgun (WGS) entry which is preliminary data.</text>
</comment>
<dbReference type="AlphaFoldDB" id="A0A8K0G7B1"/>
<sequence length="76" mass="8578">MEPLHVSMRSYLETFGPWDEEAVEIINIIDDIITQKTGDQRSKAFLEQRISNAIQNGNAAAEWEPFPVPANTSECL</sequence>
<accession>A0A8K0G7B1</accession>
<dbReference type="EMBL" id="VTPC01074003">
    <property type="protein sequence ID" value="KAF2888764.1"/>
    <property type="molecule type" value="Genomic_DNA"/>
</dbReference>
<gene>
    <name evidence="1" type="ORF">ILUMI_17409</name>
</gene>
<evidence type="ECO:0000313" key="1">
    <source>
        <dbReference type="EMBL" id="KAF2888764.1"/>
    </source>
</evidence>